<name>A0ABP0KX66_9DINO</name>
<evidence type="ECO:0000313" key="3">
    <source>
        <dbReference type="EMBL" id="CAK9030964.1"/>
    </source>
</evidence>
<comment type="caution">
    <text evidence="3">The sequence shown here is derived from an EMBL/GenBank/DDBJ whole genome shotgun (WGS) entry which is preliminary data.</text>
</comment>
<sequence>MSETVVPCLQNDAHKIGAVVAIFTALSSSSLAHLLHHIGTDVPEEYSLRGCRGRIIQDISCGGIYLPEYLIFAIGFTFVSLCMCHAFQKAGYILEKYSTLSSRLVRVFRMAGLVGCVSMIPMAWISMRFHRGFHLLFAGLTMGPWCVAFSVRCYSGCPPYHRFAVITCVMAAVLIVWWFTSILLGFSKQSWAEWVAFICFLLHTFTFPVPASRSSIFRSEQEQAEVELEPAGRGN</sequence>
<evidence type="ECO:0000313" key="4">
    <source>
        <dbReference type="Proteomes" id="UP001642484"/>
    </source>
</evidence>
<keyword evidence="1" id="KW-1133">Transmembrane helix</keyword>
<feature type="transmembrane region" description="Helical" evidence="1">
    <location>
        <begin position="163"/>
        <end position="185"/>
    </location>
</feature>
<keyword evidence="1" id="KW-0812">Transmembrane</keyword>
<keyword evidence="1" id="KW-0472">Membrane</keyword>
<feature type="transmembrane region" description="Helical" evidence="1">
    <location>
        <begin position="133"/>
        <end position="151"/>
    </location>
</feature>
<reference evidence="3 4" key="1">
    <citation type="submission" date="2024-02" db="EMBL/GenBank/DDBJ databases">
        <authorList>
            <person name="Chen Y."/>
            <person name="Shah S."/>
            <person name="Dougan E. K."/>
            <person name="Thang M."/>
            <person name="Chan C."/>
        </authorList>
    </citation>
    <scope>NUCLEOTIDE SEQUENCE [LARGE SCALE GENOMIC DNA]</scope>
</reference>
<feature type="transmembrane region" description="Helical" evidence="1">
    <location>
        <begin position="107"/>
        <end position="127"/>
    </location>
</feature>
<proteinExistence type="predicted"/>
<keyword evidence="4" id="KW-1185">Reference proteome</keyword>
<dbReference type="EMBL" id="CAXAMN010010147">
    <property type="protein sequence ID" value="CAK9030964.1"/>
    <property type="molecule type" value="Genomic_DNA"/>
</dbReference>
<organism evidence="3 4">
    <name type="scientific">Durusdinium trenchii</name>
    <dbReference type="NCBI Taxonomy" id="1381693"/>
    <lineage>
        <taxon>Eukaryota</taxon>
        <taxon>Sar</taxon>
        <taxon>Alveolata</taxon>
        <taxon>Dinophyceae</taxon>
        <taxon>Suessiales</taxon>
        <taxon>Symbiodiniaceae</taxon>
        <taxon>Durusdinium</taxon>
    </lineage>
</organism>
<dbReference type="Proteomes" id="UP001642484">
    <property type="component" value="Unassembled WGS sequence"/>
</dbReference>
<dbReference type="EMBL" id="CAXAMN010009990">
    <property type="protein sequence ID" value="CAK9030300.1"/>
    <property type="molecule type" value="Genomic_DNA"/>
</dbReference>
<feature type="transmembrane region" description="Helical" evidence="1">
    <location>
        <begin position="69"/>
        <end position="87"/>
    </location>
</feature>
<protein>
    <submittedName>
        <fullName evidence="3">Uncharacterized protein</fullName>
    </submittedName>
</protein>
<evidence type="ECO:0000256" key="1">
    <source>
        <dbReference type="SAM" id="Phobius"/>
    </source>
</evidence>
<accession>A0ABP0KX66</accession>
<evidence type="ECO:0000313" key="2">
    <source>
        <dbReference type="EMBL" id="CAK9030300.1"/>
    </source>
</evidence>
<gene>
    <name evidence="2" type="ORF">CCMP2556_LOCUS17818</name>
    <name evidence="3" type="ORF">CCMP2556_LOCUS18102</name>
</gene>
<feature type="transmembrane region" description="Helical" evidence="1">
    <location>
        <begin position="191"/>
        <end position="209"/>
    </location>
</feature>